<accession>A0A0M9A0W6</accession>
<dbReference type="Proteomes" id="UP000053105">
    <property type="component" value="Unassembled WGS sequence"/>
</dbReference>
<reference evidence="2 3" key="1">
    <citation type="submission" date="2015-07" db="EMBL/GenBank/DDBJ databases">
        <title>The genome of Melipona quadrifasciata.</title>
        <authorList>
            <person name="Pan H."/>
            <person name="Kapheim K."/>
        </authorList>
    </citation>
    <scope>NUCLEOTIDE SEQUENCE [LARGE SCALE GENOMIC DNA]</scope>
    <source>
        <strain evidence="2">0111107301</strain>
        <tissue evidence="2">Whole body</tissue>
    </source>
</reference>
<name>A0A0M9A0W6_9HYME</name>
<evidence type="ECO:0000313" key="3">
    <source>
        <dbReference type="Proteomes" id="UP000053105"/>
    </source>
</evidence>
<sequence length="238" mass="27041">MDVAEVIIGRTGFGDSFREIAVDNSFSLDRYFGKDMNDGMIPRVPRLATKWQAKPRKTNDTVNAIRASRREVVASKKKDKEEVENSHERTSLGYQSRLSCNHRSPPTSQEGNGKTLSFLLTWHTTSRAERNGSVERQDKEYQLVMAAVNFALPRPKRYTGRRTDGWTFTYDTTRKSDLFDPLAMGKRLYYLLRPPSPHLRKFASTYCGVDTVHLNGDSFGANSLPTTACVKSKMLVFM</sequence>
<protein>
    <submittedName>
        <fullName evidence="2">Uncharacterized protein</fullName>
    </submittedName>
</protein>
<feature type="region of interest" description="Disordered" evidence="1">
    <location>
        <begin position="71"/>
        <end position="91"/>
    </location>
</feature>
<dbReference type="AlphaFoldDB" id="A0A0M9A0W6"/>
<evidence type="ECO:0000313" key="2">
    <source>
        <dbReference type="EMBL" id="KOX74106.1"/>
    </source>
</evidence>
<gene>
    <name evidence="2" type="ORF">WN51_14186</name>
</gene>
<organism evidence="2 3">
    <name type="scientific">Melipona quadrifasciata</name>
    <dbReference type="NCBI Taxonomy" id="166423"/>
    <lineage>
        <taxon>Eukaryota</taxon>
        <taxon>Metazoa</taxon>
        <taxon>Ecdysozoa</taxon>
        <taxon>Arthropoda</taxon>
        <taxon>Hexapoda</taxon>
        <taxon>Insecta</taxon>
        <taxon>Pterygota</taxon>
        <taxon>Neoptera</taxon>
        <taxon>Endopterygota</taxon>
        <taxon>Hymenoptera</taxon>
        <taxon>Apocrita</taxon>
        <taxon>Aculeata</taxon>
        <taxon>Apoidea</taxon>
        <taxon>Anthophila</taxon>
        <taxon>Apidae</taxon>
        <taxon>Melipona</taxon>
    </lineage>
</organism>
<feature type="compositionally biased region" description="Basic and acidic residues" evidence="1">
    <location>
        <begin position="71"/>
        <end position="90"/>
    </location>
</feature>
<proteinExistence type="predicted"/>
<evidence type="ECO:0000256" key="1">
    <source>
        <dbReference type="SAM" id="MobiDB-lite"/>
    </source>
</evidence>
<dbReference type="EMBL" id="KQ435794">
    <property type="protein sequence ID" value="KOX74106.1"/>
    <property type="molecule type" value="Genomic_DNA"/>
</dbReference>
<keyword evidence="3" id="KW-1185">Reference proteome</keyword>